<protein>
    <submittedName>
        <fullName evidence="4">FecR family protein</fullName>
    </submittedName>
</protein>
<feature type="transmembrane region" description="Helical" evidence="1">
    <location>
        <begin position="73"/>
        <end position="92"/>
    </location>
</feature>
<evidence type="ECO:0000313" key="5">
    <source>
        <dbReference type="Proteomes" id="UP001139000"/>
    </source>
</evidence>
<dbReference type="AlphaFoldDB" id="A0A9X1PJ56"/>
<accession>A0A9X1PJ56</accession>
<keyword evidence="1" id="KW-0812">Transmembrane</keyword>
<reference evidence="4" key="1">
    <citation type="submission" date="2021-12" db="EMBL/GenBank/DDBJ databases">
        <title>Novel species in genus Dyadobacter.</title>
        <authorList>
            <person name="Ma C."/>
        </authorList>
    </citation>
    <scope>NUCLEOTIDE SEQUENCE</scope>
    <source>
        <strain evidence="4">LJ419</strain>
    </source>
</reference>
<dbReference type="Pfam" id="PF04773">
    <property type="entry name" value="FecR"/>
    <property type="match status" value="1"/>
</dbReference>
<keyword evidence="5" id="KW-1185">Reference proteome</keyword>
<dbReference type="GO" id="GO:0016989">
    <property type="term" value="F:sigma factor antagonist activity"/>
    <property type="evidence" value="ECO:0007669"/>
    <property type="project" value="TreeGrafter"/>
</dbReference>
<proteinExistence type="predicted"/>
<dbReference type="Proteomes" id="UP001139000">
    <property type="component" value="Unassembled WGS sequence"/>
</dbReference>
<dbReference type="InterPro" id="IPR032508">
    <property type="entry name" value="FecR_C"/>
</dbReference>
<comment type="caution">
    <text evidence="4">The sequence shown here is derived from an EMBL/GenBank/DDBJ whole genome shotgun (WGS) entry which is preliminary data.</text>
</comment>
<dbReference type="InterPro" id="IPR012373">
    <property type="entry name" value="Ferrdict_sens_TM"/>
</dbReference>
<dbReference type="PANTHER" id="PTHR30273:SF2">
    <property type="entry name" value="PROTEIN FECR"/>
    <property type="match status" value="1"/>
</dbReference>
<dbReference type="InterPro" id="IPR006860">
    <property type="entry name" value="FecR"/>
</dbReference>
<dbReference type="PANTHER" id="PTHR30273">
    <property type="entry name" value="PERIPLASMIC SIGNAL SENSOR AND SIGMA FACTOR ACTIVATOR FECR-RELATED"/>
    <property type="match status" value="1"/>
</dbReference>
<dbReference type="EMBL" id="JAJTTC010000001">
    <property type="protein sequence ID" value="MCF0060438.1"/>
    <property type="molecule type" value="Genomic_DNA"/>
</dbReference>
<dbReference type="Gene3D" id="2.60.120.1440">
    <property type="match status" value="1"/>
</dbReference>
<evidence type="ECO:0000259" key="3">
    <source>
        <dbReference type="Pfam" id="PF16344"/>
    </source>
</evidence>
<feature type="domain" description="Protein FecR C-terminal" evidence="3">
    <location>
        <begin position="267"/>
        <end position="335"/>
    </location>
</feature>
<sequence>MNQHDFDILLQKYLSGECDPEEEKQILEWSETAFANGTMTISRSEQIVVERRMWKRISSSVLGKSPMLKRIGWRWLAVAATIILVSGLAIFVPDSISKLNQNIISKISSSDADLALEDYAEVYNTTGKPKTLSLEDGTIVTLTPESSLKYSRHFDNKKRQVELEGEAFFEVKKDSSRPFFVYTGELVTQVLGTTFNVKSYKDSKIIEVKVVSGRVSVYENKQKAPQNRNGVILRPNQKITFDKESKKLVPELVEAPVLQDLQEKKLEFVFEESTLQEVLSVIQKAFGVEIVVEKSTLNDCIFTGDLTGLPLHTQLRFICKSVNASYELRGTTFFIKGDGCKK</sequence>
<dbReference type="RefSeq" id="WP_234608150.1">
    <property type="nucleotide sequence ID" value="NZ_CP094997.1"/>
</dbReference>
<evidence type="ECO:0000259" key="2">
    <source>
        <dbReference type="Pfam" id="PF04773"/>
    </source>
</evidence>
<evidence type="ECO:0000256" key="1">
    <source>
        <dbReference type="SAM" id="Phobius"/>
    </source>
</evidence>
<feature type="domain" description="FecR protein" evidence="2">
    <location>
        <begin position="123"/>
        <end position="215"/>
    </location>
</feature>
<evidence type="ECO:0000313" key="4">
    <source>
        <dbReference type="EMBL" id="MCF0060438.1"/>
    </source>
</evidence>
<dbReference type="Gene3D" id="3.55.50.30">
    <property type="match status" value="1"/>
</dbReference>
<gene>
    <name evidence="4" type="ORF">LXM26_02970</name>
</gene>
<dbReference type="Pfam" id="PF16344">
    <property type="entry name" value="FecR_C"/>
    <property type="match status" value="1"/>
</dbReference>
<name>A0A9X1PJ56_9BACT</name>
<dbReference type="PIRSF" id="PIRSF018266">
    <property type="entry name" value="FecR"/>
    <property type="match status" value="1"/>
</dbReference>
<keyword evidence="1" id="KW-0472">Membrane</keyword>
<keyword evidence="1" id="KW-1133">Transmembrane helix</keyword>
<organism evidence="4 5">
    <name type="scientific">Dyadobacter chenwenxiniae</name>
    <dbReference type="NCBI Taxonomy" id="2906456"/>
    <lineage>
        <taxon>Bacteria</taxon>
        <taxon>Pseudomonadati</taxon>
        <taxon>Bacteroidota</taxon>
        <taxon>Cytophagia</taxon>
        <taxon>Cytophagales</taxon>
        <taxon>Spirosomataceae</taxon>
        <taxon>Dyadobacter</taxon>
    </lineage>
</organism>